<reference evidence="3 4" key="1">
    <citation type="journal article" date="2019" name="Int. J. Syst. Evol. Microbiol.">
        <title>The Global Catalogue of Microorganisms (GCM) 10K type strain sequencing project: providing services to taxonomists for standard genome sequencing and annotation.</title>
        <authorList>
            <consortium name="The Broad Institute Genomics Platform"/>
            <consortium name="The Broad Institute Genome Sequencing Center for Infectious Disease"/>
            <person name="Wu L."/>
            <person name="Ma J."/>
        </authorList>
    </citation>
    <scope>NUCLEOTIDE SEQUENCE [LARGE SCALE GENOMIC DNA]</scope>
    <source>
        <strain evidence="3 4">JCM 14718</strain>
    </source>
</reference>
<dbReference type="CDD" id="cd10917">
    <property type="entry name" value="CE4_NodB_like_6s_7s"/>
    <property type="match status" value="1"/>
</dbReference>
<organism evidence="3 4">
    <name type="scientific">Fodinicola feengrottensis</name>
    <dbReference type="NCBI Taxonomy" id="435914"/>
    <lineage>
        <taxon>Bacteria</taxon>
        <taxon>Bacillati</taxon>
        <taxon>Actinomycetota</taxon>
        <taxon>Actinomycetes</taxon>
        <taxon>Mycobacteriales</taxon>
        <taxon>Fodinicola</taxon>
    </lineage>
</organism>
<feature type="compositionally biased region" description="Low complexity" evidence="1">
    <location>
        <begin position="14"/>
        <end position="34"/>
    </location>
</feature>
<dbReference type="Proteomes" id="UP001500618">
    <property type="component" value="Unassembled WGS sequence"/>
</dbReference>
<evidence type="ECO:0000259" key="2">
    <source>
        <dbReference type="PROSITE" id="PS51677"/>
    </source>
</evidence>
<evidence type="ECO:0000313" key="4">
    <source>
        <dbReference type="Proteomes" id="UP001500618"/>
    </source>
</evidence>
<feature type="compositionally biased region" description="Pro residues" evidence="1">
    <location>
        <begin position="35"/>
        <end position="49"/>
    </location>
</feature>
<evidence type="ECO:0000256" key="1">
    <source>
        <dbReference type="SAM" id="MobiDB-lite"/>
    </source>
</evidence>
<proteinExistence type="predicted"/>
<keyword evidence="4" id="KW-1185">Reference proteome</keyword>
<dbReference type="PROSITE" id="PS51257">
    <property type="entry name" value="PROKAR_LIPOPROTEIN"/>
    <property type="match status" value="1"/>
</dbReference>
<dbReference type="InterPro" id="IPR050248">
    <property type="entry name" value="Polysacc_deacetylase_ArnD"/>
</dbReference>
<dbReference type="Pfam" id="PF01522">
    <property type="entry name" value="Polysacc_deac_1"/>
    <property type="match status" value="1"/>
</dbReference>
<evidence type="ECO:0000313" key="3">
    <source>
        <dbReference type="EMBL" id="GAA1692690.1"/>
    </source>
</evidence>
<dbReference type="InterPro" id="IPR002509">
    <property type="entry name" value="NODB_dom"/>
</dbReference>
<dbReference type="Gene3D" id="3.20.20.370">
    <property type="entry name" value="Glycoside hydrolase/deacetylase"/>
    <property type="match status" value="1"/>
</dbReference>
<gene>
    <name evidence="3" type="ORF">GCM10009765_47510</name>
</gene>
<name>A0ABN2HSB2_9ACTN</name>
<accession>A0ABN2HSB2</accession>
<protein>
    <recommendedName>
        <fullName evidence="2">NodB homology domain-containing protein</fullName>
    </recommendedName>
</protein>
<dbReference type="EMBL" id="BAAANY010000019">
    <property type="protein sequence ID" value="GAA1692690.1"/>
    <property type="molecule type" value="Genomic_DNA"/>
</dbReference>
<dbReference type="PROSITE" id="PS51677">
    <property type="entry name" value="NODB"/>
    <property type="match status" value="1"/>
</dbReference>
<comment type="caution">
    <text evidence="3">The sequence shown here is derived from an EMBL/GenBank/DDBJ whole genome shotgun (WGS) entry which is preliminary data.</text>
</comment>
<feature type="domain" description="NodB homology" evidence="2">
    <location>
        <begin position="82"/>
        <end position="262"/>
    </location>
</feature>
<feature type="region of interest" description="Disordered" evidence="1">
    <location>
        <begin position="14"/>
        <end position="58"/>
    </location>
</feature>
<dbReference type="SUPFAM" id="SSF88713">
    <property type="entry name" value="Glycoside hydrolase/deacetylase"/>
    <property type="match status" value="1"/>
</dbReference>
<dbReference type="InterPro" id="IPR011330">
    <property type="entry name" value="Glyco_hydro/deAcase_b/a-brl"/>
</dbReference>
<dbReference type="RefSeq" id="WP_344312673.1">
    <property type="nucleotide sequence ID" value="NZ_BAAANY010000019.1"/>
</dbReference>
<dbReference type="PANTHER" id="PTHR10587">
    <property type="entry name" value="GLYCOSYL TRANSFERASE-RELATED"/>
    <property type="match status" value="1"/>
</dbReference>
<sequence>MRLGAAGAVTLGLAACGPDKPTASGSTGAPAGPTAAPPSPSPSASPSPTPAAASALKQQKKAIHTLHEYVEFVPGAQPFPSNAIALTIDDGPTPAWTPKVLALLEKLDIKATFCHIGVQDKGHKALAKSVVSEGHHLANHTYSHPLSLPKLNAATIHKEINDAQASIVDATGFTPHLFRSPGGAWSAEVFKQAAANGMAAIDWEIDPKDWSRPGTELIRLRMLKAKPGDIILCHDGGGDRSQTYDALKAVLPVLKSKGYQFVTLPAPPATGDNTTP</sequence>